<organism evidence="3 4">
    <name type="scientific">Streptomyces finlayi</name>
    <dbReference type="NCBI Taxonomy" id="67296"/>
    <lineage>
        <taxon>Bacteria</taxon>
        <taxon>Bacillati</taxon>
        <taxon>Actinomycetota</taxon>
        <taxon>Actinomycetes</taxon>
        <taxon>Kitasatosporales</taxon>
        <taxon>Streptomycetaceae</taxon>
        <taxon>Streptomyces</taxon>
    </lineage>
</organism>
<keyword evidence="2" id="KW-0732">Signal</keyword>
<keyword evidence="4" id="KW-1185">Reference proteome</keyword>
<name>A0A7G7BFF1_9ACTN</name>
<feature type="region of interest" description="Disordered" evidence="1">
    <location>
        <begin position="26"/>
        <end position="56"/>
    </location>
</feature>
<evidence type="ECO:0000313" key="3">
    <source>
        <dbReference type="EMBL" id="QNE74066.1"/>
    </source>
</evidence>
<feature type="chain" id="PRO_5038445479" description="PASTA domain-containing protein" evidence="2">
    <location>
        <begin position="20"/>
        <end position="214"/>
    </location>
</feature>
<dbReference type="RefSeq" id="WP_185297629.1">
    <property type="nucleotide sequence ID" value="NZ_CP045702.1"/>
</dbReference>
<gene>
    <name evidence="3" type="ORF">F0344_05115</name>
</gene>
<sequence>MNTRTLAAAIACLATVALVGCEPATTDPKPAAPATTEPATDAPAATPSEEAAEPAESKAVLNFVGMGLQSAQDKAQAEGFYLLTSHDSAGRDRLQALDRNWKVCFQNVKAGKTVATDTKLDFGAVKLEETCPANDAKAPEAAGDKMPNMVGKSVKAARGALDSGTSITATDAAEDRMVLMESNWQVCTQSPSAGAALNGQPVEFTAVKFEETCP</sequence>
<accession>A0A7G7BFF1</accession>
<evidence type="ECO:0000313" key="4">
    <source>
        <dbReference type="Proteomes" id="UP000515307"/>
    </source>
</evidence>
<dbReference type="KEGG" id="sfiy:F0344_05115"/>
<dbReference type="Proteomes" id="UP000515307">
    <property type="component" value="Chromosome"/>
</dbReference>
<evidence type="ECO:0008006" key="5">
    <source>
        <dbReference type="Google" id="ProtNLM"/>
    </source>
</evidence>
<reference evidence="4" key="1">
    <citation type="submission" date="2019-10" db="EMBL/GenBank/DDBJ databases">
        <title>Antimicrobial potential of Antarctic Bacteria.</title>
        <authorList>
            <person name="Benaud N."/>
            <person name="Edwards R.J."/>
            <person name="Ferrari B.C."/>
        </authorList>
    </citation>
    <scope>NUCLEOTIDE SEQUENCE [LARGE SCALE GENOMIC DNA]</scope>
    <source>
        <strain evidence="4">NBSH44</strain>
    </source>
</reference>
<dbReference type="PROSITE" id="PS51257">
    <property type="entry name" value="PROKAR_LIPOPROTEIN"/>
    <property type="match status" value="1"/>
</dbReference>
<evidence type="ECO:0000256" key="1">
    <source>
        <dbReference type="SAM" id="MobiDB-lite"/>
    </source>
</evidence>
<dbReference type="AlphaFoldDB" id="A0A7G7BFF1"/>
<protein>
    <recommendedName>
        <fullName evidence="5">PASTA domain-containing protein</fullName>
    </recommendedName>
</protein>
<evidence type="ECO:0000256" key="2">
    <source>
        <dbReference type="SAM" id="SignalP"/>
    </source>
</evidence>
<feature type="signal peptide" evidence="2">
    <location>
        <begin position="1"/>
        <end position="19"/>
    </location>
</feature>
<proteinExistence type="predicted"/>
<dbReference type="EMBL" id="CP045702">
    <property type="protein sequence ID" value="QNE74066.1"/>
    <property type="molecule type" value="Genomic_DNA"/>
</dbReference>
<feature type="compositionally biased region" description="Low complexity" evidence="1">
    <location>
        <begin position="26"/>
        <end position="49"/>
    </location>
</feature>